<evidence type="ECO:0000256" key="3">
    <source>
        <dbReference type="ARBA" id="ARBA00023015"/>
    </source>
</evidence>
<proteinExistence type="predicted"/>
<evidence type="ECO:0000313" key="11">
    <source>
        <dbReference type="Proteomes" id="UP001248581"/>
    </source>
</evidence>
<dbReference type="InterPro" id="IPR001867">
    <property type="entry name" value="OmpR/PhoB-type_DNA-bd"/>
</dbReference>
<keyword evidence="3" id="KW-0805">Transcription regulation</keyword>
<reference evidence="11" key="1">
    <citation type="submission" date="2023-09" db="EMBL/GenBank/DDBJ databases">
        <authorList>
            <person name="Li S."/>
            <person name="Li X."/>
            <person name="Zhang C."/>
            <person name="Zhao Z."/>
        </authorList>
    </citation>
    <scope>NUCLEOTIDE SEQUENCE [LARGE SCALE GENOMIC DNA]</scope>
    <source>
        <strain evidence="11">SQ345</strain>
    </source>
</reference>
<protein>
    <submittedName>
        <fullName evidence="10">Response regulator transcription factor</fullName>
    </submittedName>
</protein>
<dbReference type="InterPro" id="IPR011006">
    <property type="entry name" value="CheY-like_superfamily"/>
</dbReference>
<gene>
    <name evidence="10" type="ORF">RI845_14445</name>
</gene>
<dbReference type="Pfam" id="PF00072">
    <property type="entry name" value="Response_reg"/>
    <property type="match status" value="1"/>
</dbReference>
<dbReference type="CDD" id="cd00383">
    <property type="entry name" value="trans_reg_C"/>
    <property type="match status" value="1"/>
</dbReference>
<keyword evidence="2" id="KW-0902">Two-component regulatory system</keyword>
<evidence type="ECO:0000256" key="6">
    <source>
        <dbReference type="PROSITE-ProRule" id="PRU00169"/>
    </source>
</evidence>
<keyword evidence="11" id="KW-1185">Reference proteome</keyword>
<dbReference type="PANTHER" id="PTHR48111:SF22">
    <property type="entry name" value="REGULATOR OF RPOS"/>
    <property type="match status" value="1"/>
</dbReference>
<evidence type="ECO:0000259" key="9">
    <source>
        <dbReference type="PROSITE" id="PS51755"/>
    </source>
</evidence>
<dbReference type="PANTHER" id="PTHR48111">
    <property type="entry name" value="REGULATOR OF RPOS"/>
    <property type="match status" value="1"/>
</dbReference>
<dbReference type="SMART" id="SM00862">
    <property type="entry name" value="Trans_reg_C"/>
    <property type="match status" value="1"/>
</dbReference>
<dbReference type="Gene3D" id="6.10.250.690">
    <property type="match status" value="1"/>
</dbReference>
<dbReference type="CDD" id="cd17574">
    <property type="entry name" value="REC_OmpR"/>
    <property type="match status" value="1"/>
</dbReference>
<feature type="domain" description="OmpR/PhoB-type" evidence="9">
    <location>
        <begin position="130"/>
        <end position="227"/>
    </location>
</feature>
<keyword evidence="1 6" id="KW-0597">Phosphoprotein</keyword>
<dbReference type="SMART" id="SM00448">
    <property type="entry name" value="REC"/>
    <property type="match status" value="1"/>
</dbReference>
<dbReference type="InterPro" id="IPR036388">
    <property type="entry name" value="WH-like_DNA-bd_sf"/>
</dbReference>
<feature type="domain" description="Response regulatory" evidence="8">
    <location>
        <begin position="7"/>
        <end position="122"/>
    </location>
</feature>
<name>A0ABY9TG03_9GAMM</name>
<dbReference type="EMBL" id="CP134146">
    <property type="protein sequence ID" value="WNC67713.1"/>
    <property type="molecule type" value="Genomic_DNA"/>
</dbReference>
<keyword evidence="4 7" id="KW-0238">DNA-binding</keyword>
<organism evidence="10 11">
    <name type="scientific">Thalassotalea nanhaiensis</name>
    <dbReference type="NCBI Taxonomy" id="3065648"/>
    <lineage>
        <taxon>Bacteria</taxon>
        <taxon>Pseudomonadati</taxon>
        <taxon>Pseudomonadota</taxon>
        <taxon>Gammaproteobacteria</taxon>
        <taxon>Alteromonadales</taxon>
        <taxon>Colwelliaceae</taxon>
        <taxon>Thalassotalea</taxon>
    </lineage>
</organism>
<sequence>MNNQSLYILVVEDQQSIAQNIADYMEEKGHVLDFATQGDQGLELALTNHYDLVILDLNLPVMDGLEVCQQIRKQASHHVPVIMLTARDSIDDKISGFTLGADDYLTKPFSLEELEVRCFALSRRYLLQTDHTLTFDQLVIDRKTQQVTRAGKNLELHSMGYRILTILAEAYPQVVSRSKLSQKLWGDEPTESDALRSHIYQLRNILDKPFDYPMIKTMHGIGFLLNVESNVKSEIKNDDK</sequence>
<dbReference type="SUPFAM" id="SSF52172">
    <property type="entry name" value="CheY-like"/>
    <property type="match status" value="1"/>
</dbReference>
<evidence type="ECO:0000256" key="5">
    <source>
        <dbReference type="ARBA" id="ARBA00023163"/>
    </source>
</evidence>
<keyword evidence="5" id="KW-0804">Transcription</keyword>
<dbReference type="InterPro" id="IPR039420">
    <property type="entry name" value="WalR-like"/>
</dbReference>
<evidence type="ECO:0000256" key="7">
    <source>
        <dbReference type="PROSITE-ProRule" id="PRU01091"/>
    </source>
</evidence>
<evidence type="ECO:0000256" key="4">
    <source>
        <dbReference type="ARBA" id="ARBA00023125"/>
    </source>
</evidence>
<evidence type="ECO:0000256" key="2">
    <source>
        <dbReference type="ARBA" id="ARBA00023012"/>
    </source>
</evidence>
<dbReference type="Gene3D" id="1.10.10.10">
    <property type="entry name" value="Winged helix-like DNA-binding domain superfamily/Winged helix DNA-binding domain"/>
    <property type="match status" value="1"/>
</dbReference>
<dbReference type="PROSITE" id="PS51755">
    <property type="entry name" value="OMPR_PHOB"/>
    <property type="match status" value="1"/>
</dbReference>
<accession>A0ABY9TG03</accession>
<dbReference type="Gene3D" id="3.40.50.2300">
    <property type="match status" value="1"/>
</dbReference>
<evidence type="ECO:0000313" key="10">
    <source>
        <dbReference type="EMBL" id="WNC67713.1"/>
    </source>
</evidence>
<feature type="modified residue" description="4-aspartylphosphate" evidence="6">
    <location>
        <position position="56"/>
    </location>
</feature>
<dbReference type="RefSeq" id="WP_348386872.1">
    <property type="nucleotide sequence ID" value="NZ_CP134146.1"/>
</dbReference>
<evidence type="ECO:0000256" key="1">
    <source>
        <dbReference type="ARBA" id="ARBA00022553"/>
    </source>
</evidence>
<evidence type="ECO:0000259" key="8">
    <source>
        <dbReference type="PROSITE" id="PS50110"/>
    </source>
</evidence>
<dbReference type="Proteomes" id="UP001248581">
    <property type="component" value="Chromosome"/>
</dbReference>
<dbReference type="Pfam" id="PF00486">
    <property type="entry name" value="Trans_reg_C"/>
    <property type="match status" value="1"/>
</dbReference>
<dbReference type="PROSITE" id="PS50110">
    <property type="entry name" value="RESPONSE_REGULATORY"/>
    <property type="match status" value="1"/>
</dbReference>
<feature type="DNA-binding region" description="OmpR/PhoB-type" evidence="7">
    <location>
        <begin position="130"/>
        <end position="227"/>
    </location>
</feature>
<dbReference type="InterPro" id="IPR001789">
    <property type="entry name" value="Sig_transdc_resp-reg_receiver"/>
</dbReference>